<feature type="transmembrane region" description="Helical" evidence="8">
    <location>
        <begin position="97"/>
        <end position="115"/>
    </location>
</feature>
<feature type="domain" description="Major facilitator superfamily (MFS) profile" evidence="9">
    <location>
        <begin position="1"/>
        <end position="396"/>
    </location>
</feature>
<keyword evidence="3 8" id="KW-0813">Transport</keyword>
<dbReference type="InterPro" id="IPR020846">
    <property type="entry name" value="MFS_dom"/>
</dbReference>
<proteinExistence type="inferred from homology"/>
<name>A0ABT1W2Z1_9PROT</name>
<feature type="transmembrane region" description="Helical" evidence="8">
    <location>
        <begin position="245"/>
        <end position="262"/>
    </location>
</feature>
<evidence type="ECO:0000256" key="1">
    <source>
        <dbReference type="ARBA" id="ARBA00004651"/>
    </source>
</evidence>
<dbReference type="Gene3D" id="1.20.1720.10">
    <property type="entry name" value="Multidrug resistance protein D"/>
    <property type="match status" value="1"/>
</dbReference>
<feature type="transmembrane region" description="Helical" evidence="8">
    <location>
        <begin position="274"/>
        <end position="297"/>
    </location>
</feature>
<dbReference type="InterPro" id="IPR004812">
    <property type="entry name" value="Efflux_drug-R_Bcr/CmlA"/>
</dbReference>
<evidence type="ECO:0000256" key="4">
    <source>
        <dbReference type="ARBA" id="ARBA00022475"/>
    </source>
</evidence>
<evidence type="ECO:0000256" key="5">
    <source>
        <dbReference type="ARBA" id="ARBA00022692"/>
    </source>
</evidence>
<evidence type="ECO:0000256" key="8">
    <source>
        <dbReference type="RuleBase" id="RU365088"/>
    </source>
</evidence>
<comment type="caution">
    <text evidence="10">The sequence shown here is derived from an EMBL/GenBank/DDBJ whole genome shotgun (WGS) entry which is preliminary data.</text>
</comment>
<dbReference type="InterPro" id="IPR011701">
    <property type="entry name" value="MFS"/>
</dbReference>
<keyword evidence="7 8" id="KW-0472">Membrane</keyword>
<comment type="similarity">
    <text evidence="2 8">Belongs to the major facilitator superfamily. Bcr/CmlA family.</text>
</comment>
<keyword evidence="8" id="KW-0997">Cell inner membrane</keyword>
<dbReference type="PANTHER" id="PTHR23502:SF132">
    <property type="entry name" value="POLYAMINE TRANSPORTER 2-RELATED"/>
    <property type="match status" value="1"/>
</dbReference>
<evidence type="ECO:0000256" key="2">
    <source>
        <dbReference type="ARBA" id="ARBA00006236"/>
    </source>
</evidence>
<evidence type="ECO:0000256" key="3">
    <source>
        <dbReference type="ARBA" id="ARBA00022448"/>
    </source>
</evidence>
<keyword evidence="4" id="KW-1003">Cell membrane</keyword>
<feature type="transmembrane region" description="Helical" evidence="8">
    <location>
        <begin position="127"/>
        <end position="152"/>
    </location>
</feature>
<dbReference type="Pfam" id="PF07690">
    <property type="entry name" value="MFS_1"/>
    <property type="match status" value="1"/>
</dbReference>
<feature type="transmembrane region" description="Helical" evidence="8">
    <location>
        <begin position="207"/>
        <end position="225"/>
    </location>
</feature>
<comment type="caution">
    <text evidence="8">Lacks conserved residue(s) required for the propagation of feature annotation.</text>
</comment>
<feature type="transmembrane region" description="Helical" evidence="8">
    <location>
        <begin position="366"/>
        <end position="386"/>
    </location>
</feature>
<dbReference type="InterPro" id="IPR005829">
    <property type="entry name" value="Sugar_transporter_CS"/>
</dbReference>
<keyword evidence="6 8" id="KW-1133">Transmembrane helix</keyword>
<evidence type="ECO:0000256" key="6">
    <source>
        <dbReference type="ARBA" id="ARBA00022989"/>
    </source>
</evidence>
<dbReference type="SUPFAM" id="SSF103473">
    <property type="entry name" value="MFS general substrate transporter"/>
    <property type="match status" value="1"/>
</dbReference>
<accession>A0ABT1W2Z1</accession>
<protein>
    <recommendedName>
        <fullName evidence="8">Bcr/CflA family efflux transporter</fullName>
    </recommendedName>
</protein>
<keyword evidence="5 8" id="KW-0812">Transmembrane</keyword>
<evidence type="ECO:0000256" key="7">
    <source>
        <dbReference type="ARBA" id="ARBA00023136"/>
    </source>
</evidence>
<comment type="subcellular location">
    <subcellularLocation>
        <location evidence="8">Cell inner membrane</location>
        <topology evidence="8">Multi-pass membrane protein</topology>
    </subcellularLocation>
    <subcellularLocation>
        <location evidence="1">Cell membrane</location>
        <topology evidence="1">Multi-pass membrane protein</topology>
    </subcellularLocation>
</comment>
<gene>
    <name evidence="10" type="ORF">NFI88_14160</name>
</gene>
<evidence type="ECO:0000313" key="10">
    <source>
        <dbReference type="EMBL" id="MCQ8241980.1"/>
    </source>
</evidence>
<dbReference type="Proteomes" id="UP001524547">
    <property type="component" value="Unassembled WGS sequence"/>
</dbReference>
<feature type="transmembrane region" description="Helical" evidence="8">
    <location>
        <begin position="341"/>
        <end position="360"/>
    </location>
</feature>
<sequence>MHLILLLGALSGVGPLSTDMYLPAFPALERDLGGAAGSAEVTLAAWFAGLAVGQFSTGPMSDRWGRRAPLLLGMAIYALASVGCVFAHDVWSFSLCRFLSAIGGASGMVIPRAVVRDVATGAPGARIMSQLTLVLGVVPILAPTLGGMVLGAGTWRTIFWVTTAYGVLAMMATFWLLPDTLPRSARVRLPPSEVLIRYIQIGRERTFLASTAVTAMSTFVLFGYLSGAPVAFEKVLGFTPTQFGMLFGVNAAFYIAGTQINARLVHRIGLKHLLVGGVGALLASAVLLMLLTLTGMAGAGRPAILTMVPVAGCLASIGFITPNAVVLALAAHARHAGSASALMGTLQFTFGALSGVLMGLSSAPSILPMACVILLGACGAALAGRWRLRMPDPALF</sequence>
<feature type="transmembrane region" description="Helical" evidence="8">
    <location>
        <begin position="303"/>
        <end position="329"/>
    </location>
</feature>
<reference evidence="10 11" key="1">
    <citation type="submission" date="2022-06" db="EMBL/GenBank/DDBJ databases">
        <title>Rhizosaccharibacter gen. nov. sp. nov. KSS12, endophytic bacteria isolated from sugarcane.</title>
        <authorList>
            <person name="Pitiwittayakul N."/>
        </authorList>
    </citation>
    <scope>NUCLEOTIDE SEQUENCE [LARGE SCALE GENOMIC DNA]</scope>
    <source>
        <strain evidence="10 11">KSS12</strain>
    </source>
</reference>
<feature type="transmembrane region" description="Helical" evidence="8">
    <location>
        <begin position="158"/>
        <end position="177"/>
    </location>
</feature>
<evidence type="ECO:0000259" key="9">
    <source>
        <dbReference type="PROSITE" id="PS50850"/>
    </source>
</evidence>
<keyword evidence="11" id="KW-1185">Reference proteome</keyword>
<dbReference type="CDD" id="cd17320">
    <property type="entry name" value="MFS_MdfA_MDR_like"/>
    <property type="match status" value="1"/>
</dbReference>
<feature type="transmembrane region" description="Helical" evidence="8">
    <location>
        <begin position="34"/>
        <end position="56"/>
    </location>
</feature>
<organism evidence="10 11">
    <name type="scientific">Rhizosaccharibacter radicis</name>
    <dbReference type="NCBI Taxonomy" id="2782605"/>
    <lineage>
        <taxon>Bacteria</taxon>
        <taxon>Pseudomonadati</taxon>
        <taxon>Pseudomonadota</taxon>
        <taxon>Alphaproteobacteria</taxon>
        <taxon>Acetobacterales</taxon>
        <taxon>Acetobacteraceae</taxon>
        <taxon>Rhizosaccharibacter</taxon>
    </lineage>
</organism>
<dbReference type="NCBIfam" id="TIGR00710">
    <property type="entry name" value="efflux_Bcr_CflA"/>
    <property type="match status" value="1"/>
</dbReference>
<dbReference type="InterPro" id="IPR036259">
    <property type="entry name" value="MFS_trans_sf"/>
</dbReference>
<dbReference type="EMBL" id="JAMZEJ010000008">
    <property type="protein sequence ID" value="MCQ8241980.1"/>
    <property type="molecule type" value="Genomic_DNA"/>
</dbReference>
<dbReference type="PROSITE" id="PS00216">
    <property type="entry name" value="SUGAR_TRANSPORT_1"/>
    <property type="match status" value="1"/>
</dbReference>
<feature type="transmembrane region" description="Helical" evidence="8">
    <location>
        <begin position="68"/>
        <end position="91"/>
    </location>
</feature>
<dbReference type="PROSITE" id="PS50850">
    <property type="entry name" value="MFS"/>
    <property type="match status" value="1"/>
</dbReference>
<evidence type="ECO:0000313" key="11">
    <source>
        <dbReference type="Proteomes" id="UP001524547"/>
    </source>
</evidence>
<dbReference type="PANTHER" id="PTHR23502">
    <property type="entry name" value="MAJOR FACILITATOR SUPERFAMILY"/>
    <property type="match status" value="1"/>
</dbReference>
<dbReference type="RefSeq" id="WP_422920728.1">
    <property type="nucleotide sequence ID" value="NZ_JAMZEJ010000008.1"/>
</dbReference>